<evidence type="ECO:0000313" key="2">
    <source>
        <dbReference type="EMBL" id="QKR00261.1"/>
    </source>
</evidence>
<evidence type="ECO:0000313" key="3">
    <source>
        <dbReference type="Proteomes" id="UP000509301"/>
    </source>
</evidence>
<dbReference type="Pfam" id="PF00326">
    <property type="entry name" value="Peptidase_S9"/>
    <property type="match status" value="1"/>
</dbReference>
<dbReference type="InterPro" id="IPR029058">
    <property type="entry name" value="AB_hydrolase_fold"/>
</dbReference>
<dbReference type="GO" id="GO:0006508">
    <property type="term" value="P:proteolysis"/>
    <property type="evidence" value="ECO:0007669"/>
    <property type="project" value="InterPro"/>
</dbReference>
<keyword evidence="3" id="KW-1185">Reference proteome</keyword>
<dbReference type="RefSeq" id="WP_174631071.1">
    <property type="nucleotide sequence ID" value="NZ_CP049074.1"/>
</dbReference>
<dbReference type="InterPro" id="IPR001375">
    <property type="entry name" value="Peptidase_S9_cat"/>
</dbReference>
<sequence length="192" mass="21438">MLSLVLHGRGSSPDKVDWLAQPLKRFGDVKVPQFEYDVEDGLRVALSMNFDIIAGHSRGGTIALLAAAKKGVPVIAVSAPSDRLLQLSHLSKFPEGSEQRRLYSFLSSVPQEKLVETSPVTYSSCLRDVLLIHGEHDEVVPKEHSELLCKEVRSKGNKCELVILEMRHSPPKHMYGEISKVIQAWVEKTLMR</sequence>
<dbReference type="Proteomes" id="UP000509301">
    <property type="component" value="Chromosome"/>
</dbReference>
<dbReference type="KEGG" id="mten:GWK48_07625"/>
<protein>
    <submittedName>
        <fullName evidence="2">Prolyl oligopeptidase family serine peptidase</fullName>
    </submittedName>
</protein>
<evidence type="ECO:0000259" key="1">
    <source>
        <dbReference type="Pfam" id="PF00326"/>
    </source>
</evidence>
<proteinExistence type="predicted"/>
<reference evidence="2 3" key="1">
    <citation type="submission" date="2020-02" db="EMBL/GenBank/DDBJ databases">
        <title>Comparative genome analysis reveals the metabolism and evolution of the thermophilic archaeal genus Metallosphaera.</title>
        <authorList>
            <person name="Jiang C."/>
        </authorList>
    </citation>
    <scope>NUCLEOTIDE SEQUENCE [LARGE SCALE GENOMIC DNA]</scope>
    <source>
        <strain evidence="2 3">Ric-A</strain>
    </source>
</reference>
<dbReference type="AlphaFoldDB" id="A0A6N0NYP0"/>
<gene>
    <name evidence="2" type="ORF">GWK48_07625</name>
</gene>
<dbReference type="GO" id="GO:0008236">
    <property type="term" value="F:serine-type peptidase activity"/>
    <property type="evidence" value="ECO:0007669"/>
    <property type="project" value="InterPro"/>
</dbReference>
<name>A0A6N0NYP0_9CREN</name>
<dbReference type="OrthoDB" id="111592at2157"/>
<dbReference type="Gene3D" id="3.40.50.1820">
    <property type="entry name" value="alpha/beta hydrolase"/>
    <property type="match status" value="1"/>
</dbReference>
<organism evidence="2 3">
    <name type="scientific">Metallosphaera tengchongensis</name>
    <dbReference type="NCBI Taxonomy" id="1532350"/>
    <lineage>
        <taxon>Archaea</taxon>
        <taxon>Thermoproteota</taxon>
        <taxon>Thermoprotei</taxon>
        <taxon>Sulfolobales</taxon>
        <taxon>Sulfolobaceae</taxon>
        <taxon>Metallosphaera</taxon>
    </lineage>
</organism>
<dbReference type="SUPFAM" id="SSF53474">
    <property type="entry name" value="alpha/beta-Hydrolases"/>
    <property type="match status" value="1"/>
</dbReference>
<dbReference type="EMBL" id="CP049074">
    <property type="protein sequence ID" value="QKR00261.1"/>
    <property type="molecule type" value="Genomic_DNA"/>
</dbReference>
<feature type="domain" description="Peptidase S9 prolyl oligopeptidase catalytic" evidence="1">
    <location>
        <begin position="6"/>
        <end position="188"/>
    </location>
</feature>
<accession>A0A6N0NYP0</accession>
<dbReference type="GeneID" id="55641808"/>